<sequence length="123" mass="13604">MPVIDVPVQLIVNTKDPYVRPYGYDETARWVPRLWRRDIKAGHFSPMSHPQVMAAAVHDFADLVDGKPPSRALLRAQVGRPASTSVTPWWRSPGRAAELAGKPPSRSRARAPKLCSATSTRPP</sequence>
<keyword evidence="3" id="KW-1185">Reference proteome</keyword>
<dbReference type="EMBL" id="JAOL01000155">
    <property type="protein sequence ID" value="EUA87793.1"/>
    <property type="molecule type" value="Genomic_DNA"/>
</dbReference>
<dbReference type="GO" id="GO:0016787">
    <property type="term" value="F:hydrolase activity"/>
    <property type="evidence" value="ECO:0007669"/>
    <property type="project" value="UniProtKB-KW"/>
</dbReference>
<evidence type="ECO:0000256" key="1">
    <source>
        <dbReference type="SAM" id="MobiDB-lite"/>
    </source>
</evidence>
<feature type="region of interest" description="Disordered" evidence="1">
    <location>
        <begin position="78"/>
        <end position="123"/>
    </location>
</feature>
<protein>
    <submittedName>
        <fullName evidence="2">Alpha/beta hydrolase fold family protein</fullName>
    </submittedName>
</protein>
<name>A0ABN0QSR8_MYCUL</name>
<evidence type="ECO:0000313" key="2">
    <source>
        <dbReference type="EMBL" id="EUA87793.1"/>
    </source>
</evidence>
<evidence type="ECO:0000313" key="3">
    <source>
        <dbReference type="Proteomes" id="UP000020681"/>
    </source>
</evidence>
<dbReference type="SUPFAM" id="SSF53474">
    <property type="entry name" value="alpha/beta-Hydrolases"/>
    <property type="match status" value="1"/>
</dbReference>
<keyword evidence="2" id="KW-0378">Hydrolase</keyword>
<organism evidence="2 3">
    <name type="scientific">Mycobacterium ulcerans str. Harvey</name>
    <dbReference type="NCBI Taxonomy" id="1299332"/>
    <lineage>
        <taxon>Bacteria</taxon>
        <taxon>Bacillati</taxon>
        <taxon>Actinomycetota</taxon>
        <taxon>Actinomycetes</taxon>
        <taxon>Mycobacteriales</taxon>
        <taxon>Mycobacteriaceae</taxon>
        <taxon>Mycobacterium</taxon>
        <taxon>Mycobacterium ulcerans group</taxon>
    </lineage>
</organism>
<proteinExistence type="predicted"/>
<comment type="caution">
    <text evidence="2">The sequence shown here is derived from an EMBL/GenBank/DDBJ whole genome shotgun (WGS) entry which is preliminary data.</text>
</comment>
<dbReference type="InterPro" id="IPR029058">
    <property type="entry name" value="AB_hydrolase_fold"/>
</dbReference>
<dbReference type="Gene3D" id="3.40.50.1820">
    <property type="entry name" value="alpha/beta hydrolase"/>
    <property type="match status" value="1"/>
</dbReference>
<accession>A0ABN0QSR8</accession>
<dbReference type="Proteomes" id="UP000020681">
    <property type="component" value="Unassembled WGS sequence"/>
</dbReference>
<reference evidence="2 3" key="1">
    <citation type="submission" date="2014-01" db="EMBL/GenBank/DDBJ databases">
        <authorList>
            <person name="Dobos K."/>
            <person name="Lenaerts A."/>
            <person name="Ordway D."/>
            <person name="DeGroote M.A."/>
            <person name="Parker T."/>
            <person name="Sizemore C."/>
            <person name="Tallon L.J."/>
            <person name="Sadzewicz L.K."/>
            <person name="Sengamalay N."/>
            <person name="Fraser C.M."/>
            <person name="Hine E."/>
            <person name="Shefchek K.A."/>
            <person name="Das S.P."/>
            <person name="Tettelin H."/>
        </authorList>
    </citation>
    <scope>NUCLEOTIDE SEQUENCE [LARGE SCALE GENOMIC DNA]</scope>
    <source>
        <strain evidence="2 3">Harvey</strain>
    </source>
</reference>
<gene>
    <name evidence="2" type="ORF">I551_5769</name>
</gene>